<keyword evidence="7" id="KW-1185">Reference proteome</keyword>
<dbReference type="PANTHER" id="PTHR43353">
    <property type="entry name" value="SUCCINATE-SEMIALDEHYDE DEHYDROGENASE, MITOCHONDRIAL"/>
    <property type="match status" value="1"/>
</dbReference>
<dbReference type="EC" id="1.2.1.21" evidence="6"/>
<dbReference type="InterPro" id="IPR016163">
    <property type="entry name" value="Ald_DH_C"/>
</dbReference>
<dbReference type="RefSeq" id="WP_192752270.1">
    <property type="nucleotide sequence ID" value="NZ_BAABJL010000097.1"/>
</dbReference>
<evidence type="ECO:0000256" key="1">
    <source>
        <dbReference type="ARBA" id="ARBA00009986"/>
    </source>
</evidence>
<dbReference type="Gene3D" id="3.40.309.10">
    <property type="entry name" value="Aldehyde Dehydrogenase, Chain A, domain 2"/>
    <property type="match status" value="1"/>
</dbReference>
<evidence type="ECO:0000259" key="5">
    <source>
        <dbReference type="Pfam" id="PF00171"/>
    </source>
</evidence>
<evidence type="ECO:0000313" key="6">
    <source>
        <dbReference type="EMBL" id="MBE1608502.1"/>
    </source>
</evidence>
<comment type="caution">
    <text evidence="6">The sequence shown here is derived from an EMBL/GenBank/DDBJ whole genome shotgun (WGS) entry which is preliminary data.</text>
</comment>
<evidence type="ECO:0000256" key="3">
    <source>
        <dbReference type="PROSITE-ProRule" id="PRU10007"/>
    </source>
</evidence>
<dbReference type="InterPro" id="IPR016161">
    <property type="entry name" value="Ald_DH/histidinol_DH"/>
</dbReference>
<evidence type="ECO:0000256" key="4">
    <source>
        <dbReference type="RuleBase" id="RU003345"/>
    </source>
</evidence>
<evidence type="ECO:0000313" key="7">
    <source>
        <dbReference type="Proteomes" id="UP000638648"/>
    </source>
</evidence>
<reference evidence="6" key="1">
    <citation type="submission" date="2020-10" db="EMBL/GenBank/DDBJ databases">
        <title>Sequencing the genomes of 1000 actinobacteria strains.</title>
        <authorList>
            <person name="Klenk H.-P."/>
        </authorList>
    </citation>
    <scope>NUCLEOTIDE SEQUENCE</scope>
    <source>
        <strain evidence="6">DSM 45354</strain>
    </source>
</reference>
<dbReference type="InterPro" id="IPR016162">
    <property type="entry name" value="Ald_DH_N"/>
</dbReference>
<keyword evidence="2 4" id="KW-0560">Oxidoreductase</keyword>
<sequence>MTYLTDLLIAGELRPGRGGPRDVENPADESVLAQVNDADEQDVEEAVGAASRAWRAWARTPEPERAAALRRLADLLAEHREELAEILVAEVGKPVVEAEAEIGGTIGFTSHAASLLETRTDEIRYTGNRNEEIWTRRRPYGVVAAIIPWNFPSALVTRKLAPALAAGNAVVLKADEKTPLSALAIARIVAGSDLFPPGLVNVLTGAGESVGRALVRSSATDLVTMTGSSAAGKAILADAADQVKPVSLELGGKAPFIVMPDADLDLAVRDAVASRHMNCGQVCIANERTFVHESLYQSFVERYVDAVSNLVVADPRDRATQIGPKVSGAELDKTLDSLQRSVSAGAKVLVGGSRLGGHGYEKGHWFAPTVVGDVTDAMPVMSEELFGPVTPVTVFDEWDEVAARANATRYGLSAYVYTSDLSVAMAASRDLSFGEVYINRIGPEEVNGFHAGFHESGLGGDDGAHGLDGYFRKQTVYMRY</sequence>
<protein>
    <submittedName>
        <fullName evidence="6">Lactaldehyde dehydrogenase/glycolaldehyde dehydrogenase</fullName>
        <ecNumber evidence="6">1.2.1.21</ecNumber>
        <ecNumber evidence="6">1.2.1.22</ecNumber>
    </submittedName>
</protein>
<dbReference type="Gene3D" id="3.40.605.10">
    <property type="entry name" value="Aldehyde Dehydrogenase, Chain A, domain 1"/>
    <property type="match status" value="1"/>
</dbReference>
<feature type="active site" evidence="3">
    <location>
        <position position="249"/>
    </location>
</feature>
<dbReference type="GO" id="GO:0004777">
    <property type="term" value="F:succinate-semialdehyde dehydrogenase (NAD+) activity"/>
    <property type="evidence" value="ECO:0007669"/>
    <property type="project" value="TreeGrafter"/>
</dbReference>
<dbReference type="EC" id="1.2.1.22" evidence="6"/>
<gene>
    <name evidence="6" type="ORF">HEB94_005350</name>
</gene>
<comment type="similarity">
    <text evidence="1 4">Belongs to the aldehyde dehydrogenase family.</text>
</comment>
<dbReference type="EMBL" id="JADBEM010000001">
    <property type="protein sequence ID" value="MBE1608502.1"/>
    <property type="molecule type" value="Genomic_DNA"/>
</dbReference>
<dbReference type="AlphaFoldDB" id="A0A927N3X9"/>
<dbReference type="InterPro" id="IPR050740">
    <property type="entry name" value="Aldehyde_DH_Superfamily"/>
</dbReference>
<dbReference type="GO" id="GO:0008911">
    <property type="term" value="F:lactaldehyde dehydrogenase (NAD+) activity"/>
    <property type="evidence" value="ECO:0007669"/>
    <property type="project" value="UniProtKB-EC"/>
</dbReference>
<dbReference type="FunFam" id="3.40.309.10:FF:000009">
    <property type="entry name" value="Aldehyde dehydrogenase A"/>
    <property type="match status" value="1"/>
</dbReference>
<dbReference type="InterPro" id="IPR029510">
    <property type="entry name" value="Ald_DH_CS_GLU"/>
</dbReference>
<dbReference type="SUPFAM" id="SSF53720">
    <property type="entry name" value="ALDH-like"/>
    <property type="match status" value="1"/>
</dbReference>
<dbReference type="PANTHER" id="PTHR43353:SF5">
    <property type="entry name" value="SUCCINATE-SEMIALDEHYDE DEHYDROGENASE, MITOCHONDRIAL"/>
    <property type="match status" value="1"/>
</dbReference>
<accession>A0A927N3X9</accession>
<dbReference type="GO" id="GO:0009450">
    <property type="term" value="P:gamma-aminobutyric acid catabolic process"/>
    <property type="evidence" value="ECO:0007669"/>
    <property type="project" value="TreeGrafter"/>
</dbReference>
<dbReference type="GO" id="GO:0050569">
    <property type="term" value="F:glycolaldehyde dehydrogenase (NAD+) activity"/>
    <property type="evidence" value="ECO:0007669"/>
    <property type="project" value="UniProtKB-EC"/>
</dbReference>
<dbReference type="Proteomes" id="UP000638648">
    <property type="component" value="Unassembled WGS sequence"/>
</dbReference>
<name>A0A927N3X9_9ACTN</name>
<dbReference type="FunFam" id="3.40.605.10:FF:000007">
    <property type="entry name" value="NAD/NADP-dependent betaine aldehyde dehydrogenase"/>
    <property type="match status" value="1"/>
</dbReference>
<proteinExistence type="inferred from homology"/>
<dbReference type="Pfam" id="PF00171">
    <property type="entry name" value="Aldedh"/>
    <property type="match status" value="1"/>
</dbReference>
<evidence type="ECO:0000256" key="2">
    <source>
        <dbReference type="ARBA" id="ARBA00023002"/>
    </source>
</evidence>
<dbReference type="InterPro" id="IPR015590">
    <property type="entry name" value="Aldehyde_DH_dom"/>
</dbReference>
<organism evidence="6 7">
    <name type="scientific">Actinopolymorpha pittospori</name>
    <dbReference type="NCBI Taxonomy" id="648752"/>
    <lineage>
        <taxon>Bacteria</taxon>
        <taxon>Bacillati</taxon>
        <taxon>Actinomycetota</taxon>
        <taxon>Actinomycetes</taxon>
        <taxon>Propionibacteriales</taxon>
        <taxon>Actinopolymorphaceae</taxon>
        <taxon>Actinopolymorpha</taxon>
    </lineage>
</organism>
<dbReference type="PROSITE" id="PS00687">
    <property type="entry name" value="ALDEHYDE_DEHYDR_GLU"/>
    <property type="match status" value="1"/>
</dbReference>
<feature type="domain" description="Aldehyde dehydrogenase" evidence="5">
    <location>
        <begin position="21"/>
        <end position="476"/>
    </location>
</feature>